<reference evidence="8" key="1">
    <citation type="submission" date="2021-10" db="EMBL/GenBank/DDBJ databases">
        <title>Novel species in genus Arthrobacter.</title>
        <authorList>
            <person name="Liu Y."/>
        </authorList>
    </citation>
    <scope>NUCLEOTIDE SEQUENCE</scope>
    <source>
        <strain evidence="8">Zg-Y786</strain>
    </source>
</reference>
<accession>A0ABS8GK83</accession>
<feature type="compositionally biased region" description="Low complexity" evidence="6">
    <location>
        <begin position="343"/>
        <end position="357"/>
    </location>
</feature>
<dbReference type="PANTHER" id="PTHR30482">
    <property type="entry name" value="HIGH-AFFINITY BRANCHED-CHAIN AMINO ACID TRANSPORT SYSTEM PERMEASE"/>
    <property type="match status" value="1"/>
</dbReference>
<dbReference type="CDD" id="cd06581">
    <property type="entry name" value="TM_PBP1_LivM_like"/>
    <property type="match status" value="1"/>
</dbReference>
<evidence type="ECO:0000256" key="2">
    <source>
        <dbReference type="ARBA" id="ARBA00022475"/>
    </source>
</evidence>
<feature type="region of interest" description="Disordered" evidence="6">
    <location>
        <begin position="341"/>
        <end position="407"/>
    </location>
</feature>
<evidence type="ECO:0000256" key="1">
    <source>
        <dbReference type="ARBA" id="ARBA00004651"/>
    </source>
</evidence>
<gene>
    <name evidence="8" type="ORF">LJ752_13765</name>
</gene>
<evidence type="ECO:0000256" key="3">
    <source>
        <dbReference type="ARBA" id="ARBA00022692"/>
    </source>
</evidence>
<evidence type="ECO:0000256" key="6">
    <source>
        <dbReference type="SAM" id="MobiDB-lite"/>
    </source>
</evidence>
<comment type="caution">
    <text evidence="8">The sequence shown here is derived from an EMBL/GenBank/DDBJ whole genome shotgun (WGS) entry which is preliminary data.</text>
</comment>
<keyword evidence="3 7" id="KW-0812">Transmembrane</keyword>
<evidence type="ECO:0000313" key="8">
    <source>
        <dbReference type="EMBL" id="MCC3267104.1"/>
    </source>
</evidence>
<feature type="transmembrane region" description="Helical" evidence="7">
    <location>
        <begin position="219"/>
        <end position="240"/>
    </location>
</feature>
<dbReference type="RefSeq" id="WP_227892025.1">
    <property type="nucleotide sequence ID" value="NZ_JAJFZQ010000008.1"/>
</dbReference>
<dbReference type="Pfam" id="PF02653">
    <property type="entry name" value="BPD_transp_2"/>
    <property type="match status" value="1"/>
</dbReference>
<dbReference type="EMBL" id="JAJFZQ010000008">
    <property type="protein sequence ID" value="MCC3267104.1"/>
    <property type="molecule type" value="Genomic_DNA"/>
</dbReference>
<feature type="transmembrane region" description="Helical" evidence="7">
    <location>
        <begin position="272"/>
        <end position="294"/>
    </location>
</feature>
<keyword evidence="2" id="KW-1003">Cell membrane</keyword>
<feature type="compositionally biased region" description="Low complexity" evidence="6">
    <location>
        <begin position="369"/>
        <end position="382"/>
    </location>
</feature>
<name>A0ABS8GK83_9MICC</name>
<keyword evidence="5 7" id="KW-0472">Membrane</keyword>
<evidence type="ECO:0000256" key="4">
    <source>
        <dbReference type="ARBA" id="ARBA00022989"/>
    </source>
</evidence>
<proteinExistence type="predicted"/>
<feature type="compositionally biased region" description="Polar residues" evidence="6">
    <location>
        <begin position="391"/>
        <end position="407"/>
    </location>
</feature>
<dbReference type="PANTHER" id="PTHR30482:SF20">
    <property type="entry name" value="HIGH-AFFINITY BRANCHED-CHAIN AMINO ACID TRANSPORT SYSTEM PERMEASE PROTEIN LIVM"/>
    <property type="match status" value="1"/>
</dbReference>
<dbReference type="Proteomes" id="UP001139168">
    <property type="component" value="Unassembled WGS sequence"/>
</dbReference>
<dbReference type="InterPro" id="IPR001851">
    <property type="entry name" value="ABC_transp_permease"/>
</dbReference>
<keyword evidence="9" id="KW-1185">Reference proteome</keyword>
<feature type="transmembrane region" description="Helical" evidence="7">
    <location>
        <begin position="169"/>
        <end position="189"/>
    </location>
</feature>
<protein>
    <submittedName>
        <fullName evidence="8">Branched-chain amino acid ABC transporter permease</fullName>
    </submittedName>
</protein>
<evidence type="ECO:0000313" key="9">
    <source>
        <dbReference type="Proteomes" id="UP001139168"/>
    </source>
</evidence>
<evidence type="ECO:0000256" key="5">
    <source>
        <dbReference type="ARBA" id="ARBA00023136"/>
    </source>
</evidence>
<organism evidence="8 9">
    <name type="scientific">Arthrobacter gengyunqii</name>
    <dbReference type="NCBI Taxonomy" id="2886940"/>
    <lineage>
        <taxon>Bacteria</taxon>
        <taxon>Bacillati</taxon>
        <taxon>Actinomycetota</taxon>
        <taxon>Actinomycetes</taxon>
        <taxon>Micrococcales</taxon>
        <taxon>Micrococcaceae</taxon>
        <taxon>Arthrobacter</taxon>
    </lineage>
</organism>
<feature type="transmembrane region" description="Helical" evidence="7">
    <location>
        <begin position="33"/>
        <end position="51"/>
    </location>
</feature>
<sequence length="407" mass="40616">MKPLTPLTSLLLAAAAAAVLIGLTFAIEPFRSYQLATACAYLCAVAGLTLLTGAGGQLSLGQAALMAAGAYSYALSANALAEAGVEGLLLMLTPLGAAVLGAALLGVIIGCAAGRLHGPYLAGFTLALVVAIPAVTSTFSNILGGDQGLWITVEKRPAALRGTVSNEQWQAWLAILCAVAVMVVLNNLLRGRFGRQLRAVRDNDAAASLSGVNVARTKIISFTVSAAAAGLGGGLLAYVTQSASPGAYSLVLSLYLLMAAVIGGIGSLTGAVWGALIMVFLPYAVNSFTADLPVSADVASRLDGNLAIAVFGTILVLVILIAPRGIQGLLSAGGRRIRTRFSPGAGPAGTAATAVVPDPGSESSPQTPSAAAGVAGSAPQSGTSAEIPPSGTKNPPSETLSTTKGQR</sequence>
<keyword evidence="4 7" id="KW-1133">Transmembrane helix</keyword>
<comment type="subcellular location">
    <subcellularLocation>
        <location evidence="1">Cell membrane</location>
        <topology evidence="1">Multi-pass membrane protein</topology>
    </subcellularLocation>
</comment>
<evidence type="ECO:0000256" key="7">
    <source>
        <dbReference type="SAM" id="Phobius"/>
    </source>
</evidence>
<dbReference type="InterPro" id="IPR043428">
    <property type="entry name" value="LivM-like"/>
</dbReference>
<feature type="transmembrane region" description="Helical" evidence="7">
    <location>
        <begin position="87"/>
        <end position="113"/>
    </location>
</feature>
<feature type="transmembrane region" description="Helical" evidence="7">
    <location>
        <begin position="306"/>
        <end position="326"/>
    </location>
</feature>
<feature type="transmembrane region" description="Helical" evidence="7">
    <location>
        <begin position="120"/>
        <end position="143"/>
    </location>
</feature>